<evidence type="ECO:0000313" key="1">
    <source>
        <dbReference type="EMBL" id="KAJ7315376.1"/>
    </source>
</evidence>
<organism evidence="1 2">
    <name type="scientific">Mycena albidolilacea</name>
    <dbReference type="NCBI Taxonomy" id="1033008"/>
    <lineage>
        <taxon>Eukaryota</taxon>
        <taxon>Fungi</taxon>
        <taxon>Dikarya</taxon>
        <taxon>Basidiomycota</taxon>
        <taxon>Agaricomycotina</taxon>
        <taxon>Agaricomycetes</taxon>
        <taxon>Agaricomycetidae</taxon>
        <taxon>Agaricales</taxon>
        <taxon>Marasmiineae</taxon>
        <taxon>Mycenaceae</taxon>
        <taxon>Mycena</taxon>
    </lineage>
</organism>
<dbReference type="AlphaFoldDB" id="A0AAD7EDW9"/>
<accession>A0AAD7EDW9</accession>
<comment type="caution">
    <text evidence="1">The sequence shown here is derived from an EMBL/GenBank/DDBJ whole genome shotgun (WGS) entry which is preliminary data.</text>
</comment>
<sequence length="146" mass="15185">MHIKDCRPPSSALGTPSSSTMTRALFNVRTVLLIASIGTNARAQAQPSEPLVIDTPSNVTQCGVTNVTWSGGIPPYTILLNSLDANMPAGANLAAGTFNTSIPWTVAEPAGQGLFLLAFDFGVSSAISKRFVVQSSDDTSCLPSSE</sequence>
<proteinExistence type="predicted"/>
<keyword evidence="2" id="KW-1185">Reference proteome</keyword>
<dbReference type="Proteomes" id="UP001218218">
    <property type="component" value="Unassembled WGS sequence"/>
</dbReference>
<evidence type="ECO:0000313" key="2">
    <source>
        <dbReference type="Proteomes" id="UP001218218"/>
    </source>
</evidence>
<protein>
    <submittedName>
        <fullName evidence="1">Uncharacterized protein</fullName>
    </submittedName>
</protein>
<gene>
    <name evidence="1" type="ORF">DFH08DRAFT_893795</name>
</gene>
<name>A0AAD7EDW9_9AGAR</name>
<dbReference type="EMBL" id="JARIHO010000062">
    <property type="protein sequence ID" value="KAJ7315376.1"/>
    <property type="molecule type" value="Genomic_DNA"/>
</dbReference>
<reference evidence="1" key="1">
    <citation type="submission" date="2023-03" db="EMBL/GenBank/DDBJ databases">
        <title>Massive genome expansion in bonnet fungi (Mycena s.s.) driven by repeated elements and novel gene families across ecological guilds.</title>
        <authorList>
            <consortium name="Lawrence Berkeley National Laboratory"/>
            <person name="Harder C.B."/>
            <person name="Miyauchi S."/>
            <person name="Viragh M."/>
            <person name="Kuo A."/>
            <person name="Thoen E."/>
            <person name="Andreopoulos B."/>
            <person name="Lu D."/>
            <person name="Skrede I."/>
            <person name="Drula E."/>
            <person name="Henrissat B."/>
            <person name="Morin E."/>
            <person name="Kohler A."/>
            <person name="Barry K."/>
            <person name="LaButti K."/>
            <person name="Morin E."/>
            <person name="Salamov A."/>
            <person name="Lipzen A."/>
            <person name="Mereny Z."/>
            <person name="Hegedus B."/>
            <person name="Baldrian P."/>
            <person name="Stursova M."/>
            <person name="Weitz H."/>
            <person name="Taylor A."/>
            <person name="Grigoriev I.V."/>
            <person name="Nagy L.G."/>
            <person name="Martin F."/>
            <person name="Kauserud H."/>
        </authorList>
    </citation>
    <scope>NUCLEOTIDE SEQUENCE</scope>
    <source>
        <strain evidence="1">CBHHK002</strain>
    </source>
</reference>